<feature type="region of interest" description="Disordered" evidence="1">
    <location>
        <begin position="1"/>
        <end position="21"/>
    </location>
</feature>
<organism evidence="3 4">
    <name type="scientific">Streptomyces lunalinharesii</name>
    <dbReference type="NCBI Taxonomy" id="333384"/>
    <lineage>
        <taxon>Bacteria</taxon>
        <taxon>Bacillati</taxon>
        <taxon>Actinomycetota</taxon>
        <taxon>Actinomycetes</taxon>
        <taxon>Kitasatosporales</taxon>
        <taxon>Streptomycetaceae</taxon>
        <taxon>Streptomyces</taxon>
    </lineage>
</organism>
<keyword evidence="2" id="KW-1133">Transmembrane helix</keyword>
<dbReference type="EMBL" id="BAAARK010000022">
    <property type="protein sequence ID" value="GAA2677552.1"/>
    <property type="molecule type" value="Genomic_DNA"/>
</dbReference>
<evidence type="ECO:0000313" key="4">
    <source>
        <dbReference type="Proteomes" id="UP001500994"/>
    </source>
</evidence>
<dbReference type="Proteomes" id="UP001500994">
    <property type="component" value="Unassembled WGS sequence"/>
</dbReference>
<keyword evidence="2" id="KW-0472">Membrane</keyword>
<keyword evidence="2" id="KW-0812">Transmembrane</keyword>
<name>A0ABP6EVH0_9ACTN</name>
<evidence type="ECO:0000256" key="2">
    <source>
        <dbReference type="SAM" id="Phobius"/>
    </source>
</evidence>
<accession>A0ABP6EVH0</accession>
<feature type="transmembrane region" description="Helical" evidence="2">
    <location>
        <begin position="30"/>
        <end position="52"/>
    </location>
</feature>
<proteinExistence type="predicted"/>
<reference evidence="4" key="1">
    <citation type="journal article" date="2019" name="Int. J. Syst. Evol. Microbiol.">
        <title>The Global Catalogue of Microorganisms (GCM) 10K type strain sequencing project: providing services to taxonomists for standard genome sequencing and annotation.</title>
        <authorList>
            <consortium name="The Broad Institute Genomics Platform"/>
            <consortium name="The Broad Institute Genome Sequencing Center for Infectious Disease"/>
            <person name="Wu L."/>
            <person name="Ma J."/>
        </authorList>
    </citation>
    <scope>NUCLEOTIDE SEQUENCE [LARGE SCALE GENOMIC DNA]</scope>
    <source>
        <strain evidence="4">JCM 16374</strain>
    </source>
</reference>
<evidence type="ECO:0000313" key="3">
    <source>
        <dbReference type="EMBL" id="GAA2677552.1"/>
    </source>
</evidence>
<comment type="caution">
    <text evidence="3">The sequence shown here is derived from an EMBL/GenBank/DDBJ whole genome shotgun (WGS) entry which is preliminary data.</text>
</comment>
<dbReference type="RefSeq" id="WP_344581153.1">
    <property type="nucleotide sequence ID" value="NZ_BAAARK010000022.1"/>
</dbReference>
<evidence type="ECO:0000256" key="1">
    <source>
        <dbReference type="SAM" id="MobiDB-lite"/>
    </source>
</evidence>
<keyword evidence="4" id="KW-1185">Reference proteome</keyword>
<feature type="transmembrane region" description="Helical" evidence="2">
    <location>
        <begin position="310"/>
        <end position="330"/>
    </location>
</feature>
<sequence length="350" mass="37584">MRRSRLPDRPPVVPTAAARTAPTARTAPPLALALLGAGVFLLVLAPLLAWYVTPRAAVTPVDVDVTTVFTGTGSYFDTGALATRDRQRITVTRHVLGDVAASERSGRAVWDVSTTVDTPRTLPLADPRRAFEWTTGRWVTDRRSNAPVHCCGERPTRFDGDAYLKFPFAVQKKTYRWWDDTLGAAVPLRFAGTVQLSGITGYRFAGTVPATRTGTRQVPGRLVGRPGQGQIQAEQWYANTGISLVVEERTGRIVDASISPVTTLRAPGARRDAVVLLRARGLAFTPATRRAQVDLARADGARLVLVGRTLPVTAGAAGGVLAVAGGLLVARGGRRDGRRGGRLRWRGIGR</sequence>
<protein>
    <recommendedName>
        <fullName evidence="5">DUF3068 domain-containing protein</fullName>
    </recommendedName>
</protein>
<dbReference type="InterPro" id="IPR021424">
    <property type="entry name" value="PorA"/>
</dbReference>
<dbReference type="Pfam" id="PF11271">
    <property type="entry name" value="PorA"/>
    <property type="match status" value="1"/>
</dbReference>
<gene>
    <name evidence="3" type="ORF">GCM10009864_56460</name>
</gene>
<evidence type="ECO:0008006" key="5">
    <source>
        <dbReference type="Google" id="ProtNLM"/>
    </source>
</evidence>